<dbReference type="InterPro" id="IPR029065">
    <property type="entry name" value="Enolase_C-like"/>
</dbReference>
<sequence length="350" mass="39098">MKATYYKYILDFKTPGGTSRGVLRQKETWFLLLEEDSRVGIGECGLFRGLSADDLPDYETRLGWLCANIHRSPEEIRSVLINYPSILFGWEQATRSLAAEHPFRLFPSAFTDEGSPIPINGLIWMGDPGYMQQQIEQKIKQGFKCLKMKIGAIDFDSELALLRGIRNVFPESELEIRVDANGAFAADEALDKLDKLAPIGIHSIEQPIKQGQHEQMHQLCANTPIPIALDEELIGVVRAEEKEELLARVKPQYIILKPSLVGGIQGSEAWIRFAEEQGIGWWVTSALESNVGLNAIAQWTYILGNDMPQGLGTGSLFSNNFQSPLTVQNGCLSYSPNKEWDPLIISKICT</sequence>
<evidence type="ECO:0000256" key="1">
    <source>
        <dbReference type="ARBA" id="ARBA00022723"/>
    </source>
</evidence>
<proteinExistence type="predicted"/>
<dbReference type="GO" id="GO:0016854">
    <property type="term" value="F:racemase and epimerase activity"/>
    <property type="evidence" value="ECO:0007669"/>
    <property type="project" value="UniProtKB-ARBA"/>
</dbReference>
<gene>
    <name evidence="3" type="ORF">CLV82_2267</name>
</gene>
<dbReference type="RefSeq" id="WP_133644372.1">
    <property type="nucleotide sequence ID" value="NZ_SNYI01000002.1"/>
</dbReference>
<dbReference type="Gene3D" id="3.20.20.120">
    <property type="entry name" value="Enolase-like C-terminal domain"/>
    <property type="match status" value="1"/>
</dbReference>
<dbReference type="PROSITE" id="PS00909">
    <property type="entry name" value="MR_MLE_2"/>
    <property type="match status" value="1"/>
</dbReference>
<dbReference type="InterPro" id="IPR018110">
    <property type="entry name" value="Mandel_Rmase/mucon_lact_enz_CS"/>
</dbReference>
<dbReference type="GO" id="GO:0009063">
    <property type="term" value="P:amino acid catabolic process"/>
    <property type="evidence" value="ECO:0007669"/>
    <property type="project" value="InterPro"/>
</dbReference>
<dbReference type="InterPro" id="IPR029017">
    <property type="entry name" value="Enolase-like_N"/>
</dbReference>
<dbReference type="InterPro" id="IPR013342">
    <property type="entry name" value="Mandelate_racemase_C"/>
</dbReference>
<accession>A0A4R6TP39</accession>
<comment type="caution">
    <text evidence="3">The sequence shown here is derived from an EMBL/GenBank/DDBJ whole genome shotgun (WGS) entry which is preliminary data.</text>
</comment>
<dbReference type="GO" id="GO:0046872">
    <property type="term" value="F:metal ion binding"/>
    <property type="evidence" value="ECO:0007669"/>
    <property type="project" value="UniProtKB-KW"/>
</dbReference>
<dbReference type="Gene3D" id="3.30.390.10">
    <property type="entry name" value="Enolase-like, N-terminal domain"/>
    <property type="match status" value="1"/>
</dbReference>
<reference evidence="3 4" key="1">
    <citation type="submission" date="2019-03" db="EMBL/GenBank/DDBJ databases">
        <title>Genomic Encyclopedia of Archaeal and Bacterial Type Strains, Phase II (KMG-II): from individual species to whole genera.</title>
        <authorList>
            <person name="Goeker M."/>
        </authorList>
    </citation>
    <scope>NUCLEOTIDE SEQUENCE [LARGE SCALE GENOMIC DNA]</scope>
    <source>
        <strain evidence="3 4">DSM 18435</strain>
    </source>
</reference>
<keyword evidence="4" id="KW-1185">Reference proteome</keyword>
<dbReference type="SFLD" id="SFLDF00009">
    <property type="entry name" value="o-succinylbenzoate_synthase"/>
    <property type="match status" value="1"/>
</dbReference>
<dbReference type="PANTHER" id="PTHR48073:SF2">
    <property type="entry name" value="O-SUCCINYLBENZOATE SYNTHASE"/>
    <property type="match status" value="1"/>
</dbReference>
<dbReference type="InterPro" id="IPR036849">
    <property type="entry name" value="Enolase-like_C_sf"/>
</dbReference>
<name>A0A4R6TP39_9FLAO</name>
<dbReference type="SFLD" id="SFLDG00180">
    <property type="entry name" value="muconate_cycloisomerase"/>
    <property type="match status" value="1"/>
</dbReference>
<dbReference type="Pfam" id="PF13378">
    <property type="entry name" value="MR_MLE_C"/>
    <property type="match status" value="1"/>
</dbReference>
<dbReference type="SUPFAM" id="SSF51604">
    <property type="entry name" value="Enolase C-terminal domain-like"/>
    <property type="match status" value="1"/>
</dbReference>
<evidence type="ECO:0000313" key="3">
    <source>
        <dbReference type="EMBL" id="TDQ31559.1"/>
    </source>
</evidence>
<dbReference type="AlphaFoldDB" id="A0A4R6TP39"/>
<dbReference type="Proteomes" id="UP000295468">
    <property type="component" value="Unassembled WGS sequence"/>
</dbReference>
<organism evidence="3 4">
    <name type="scientific">Zeaxanthinibacter enoshimensis</name>
    <dbReference type="NCBI Taxonomy" id="392009"/>
    <lineage>
        <taxon>Bacteria</taxon>
        <taxon>Pseudomonadati</taxon>
        <taxon>Bacteroidota</taxon>
        <taxon>Flavobacteriia</taxon>
        <taxon>Flavobacteriales</taxon>
        <taxon>Flavobacteriaceae</taxon>
        <taxon>Zeaxanthinibacter</taxon>
    </lineage>
</organism>
<dbReference type="SMART" id="SM00922">
    <property type="entry name" value="MR_MLE"/>
    <property type="match status" value="1"/>
</dbReference>
<evidence type="ECO:0000313" key="4">
    <source>
        <dbReference type="Proteomes" id="UP000295468"/>
    </source>
</evidence>
<keyword evidence="1" id="KW-0479">Metal-binding</keyword>
<evidence type="ECO:0000259" key="2">
    <source>
        <dbReference type="SMART" id="SM00922"/>
    </source>
</evidence>
<dbReference type="PANTHER" id="PTHR48073">
    <property type="entry name" value="O-SUCCINYLBENZOATE SYNTHASE-RELATED"/>
    <property type="match status" value="1"/>
</dbReference>
<dbReference type="CDD" id="cd03320">
    <property type="entry name" value="OSBS"/>
    <property type="match status" value="1"/>
</dbReference>
<dbReference type="SFLD" id="SFLDS00001">
    <property type="entry name" value="Enolase"/>
    <property type="match status" value="1"/>
</dbReference>
<dbReference type="OrthoDB" id="9766759at2"/>
<feature type="domain" description="Mandelate racemase/muconate lactonizing enzyme C-terminal" evidence="2">
    <location>
        <begin position="128"/>
        <end position="226"/>
    </location>
</feature>
<dbReference type="SUPFAM" id="SSF54826">
    <property type="entry name" value="Enolase N-terminal domain-like"/>
    <property type="match status" value="1"/>
</dbReference>
<dbReference type="EMBL" id="SNYI01000002">
    <property type="protein sequence ID" value="TDQ31559.1"/>
    <property type="molecule type" value="Genomic_DNA"/>
</dbReference>
<protein>
    <submittedName>
        <fullName evidence="3">O-succinylbenzoate synthase</fullName>
    </submittedName>
</protein>